<feature type="signal peptide" evidence="1">
    <location>
        <begin position="1"/>
        <end position="26"/>
    </location>
</feature>
<protein>
    <recommendedName>
        <fullName evidence="4">Lipoprotein</fullName>
    </recommendedName>
</protein>
<dbReference type="RefSeq" id="WP_169352276.1">
    <property type="nucleotide sequence ID" value="NZ_JABBJJ010000545.1"/>
</dbReference>
<dbReference type="Proteomes" id="UP000518300">
    <property type="component" value="Unassembled WGS sequence"/>
</dbReference>
<accession>A0A848LYA0</accession>
<evidence type="ECO:0000313" key="2">
    <source>
        <dbReference type="EMBL" id="NMO23168.1"/>
    </source>
</evidence>
<reference evidence="2 3" key="1">
    <citation type="submission" date="2020-04" db="EMBL/GenBank/DDBJ databases">
        <title>Draft genome of Pyxidicoccus fallax type strain.</title>
        <authorList>
            <person name="Whitworth D.E."/>
        </authorList>
    </citation>
    <scope>NUCLEOTIDE SEQUENCE [LARGE SCALE GENOMIC DNA]</scope>
    <source>
        <strain evidence="2 3">DSM 14698</strain>
    </source>
</reference>
<organism evidence="2 3">
    <name type="scientific">Pyxidicoccus fallax</name>
    <dbReference type="NCBI Taxonomy" id="394095"/>
    <lineage>
        <taxon>Bacteria</taxon>
        <taxon>Pseudomonadati</taxon>
        <taxon>Myxococcota</taxon>
        <taxon>Myxococcia</taxon>
        <taxon>Myxococcales</taxon>
        <taxon>Cystobacterineae</taxon>
        <taxon>Myxococcaceae</taxon>
        <taxon>Pyxidicoccus</taxon>
    </lineage>
</organism>
<proteinExistence type="predicted"/>
<keyword evidence="3" id="KW-1185">Reference proteome</keyword>
<evidence type="ECO:0000313" key="3">
    <source>
        <dbReference type="Proteomes" id="UP000518300"/>
    </source>
</evidence>
<evidence type="ECO:0008006" key="4">
    <source>
        <dbReference type="Google" id="ProtNLM"/>
    </source>
</evidence>
<feature type="chain" id="PRO_5032466527" description="Lipoprotein" evidence="1">
    <location>
        <begin position="27"/>
        <end position="103"/>
    </location>
</feature>
<dbReference type="AlphaFoldDB" id="A0A848LYA0"/>
<dbReference type="EMBL" id="JABBJJ010000545">
    <property type="protein sequence ID" value="NMO23168.1"/>
    <property type="molecule type" value="Genomic_DNA"/>
</dbReference>
<comment type="caution">
    <text evidence="2">The sequence shown here is derived from an EMBL/GenBank/DDBJ whole genome shotgun (WGS) entry which is preliminary data.</text>
</comment>
<name>A0A848LYA0_9BACT</name>
<sequence length="103" mass="11230">MRGFVRGNFFRVAMAFVAGGMLSACGGADLEAVEDVDASPASHTASYIPPCTGQQAWIIYYYSTSNPSQEVGRMECTCEPKIYRYGTTSGNSQLYYEQVCGQL</sequence>
<keyword evidence="1" id="KW-0732">Signal</keyword>
<evidence type="ECO:0000256" key="1">
    <source>
        <dbReference type="SAM" id="SignalP"/>
    </source>
</evidence>
<dbReference type="PROSITE" id="PS51257">
    <property type="entry name" value="PROKAR_LIPOPROTEIN"/>
    <property type="match status" value="1"/>
</dbReference>
<gene>
    <name evidence="2" type="ORF">HG543_51160</name>
</gene>